<evidence type="ECO:0000256" key="1">
    <source>
        <dbReference type="ARBA" id="ARBA00004123"/>
    </source>
</evidence>
<dbReference type="Pfam" id="PF03178">
    <property type="entry name" value="CPSF_A"/>
    <property type="match status" value="1"/>
</dbReference>
<evidence type="ECO:0000259" key="5">
    <source>
        <dbReference type="Pfam" id="PF23726"/>
    </source>
</evidence>
<comment type="caution">
    <text evidence="6">The sequence shown here is derived from an EMBL/GenBank/DDBJ whole genome shotgun (WGS) entry which is preliminary data.</text>
</comment>
<comment type="subcellular location">
    <subcellularLocation>
        <location evidence="1">Nucleus</location>
    </subcellularLocation>
</comment>
<dbReference type="Pfam" id="PF23726">
    <property type="entry name" value="Beta-prop_RSE1_2nd"/>
    <property type="match status" value="1"/>
</dbReference>
<proteinExistence type="predicted"/>
<dbReference type="GO" id="GO:0003676">
    <property type="term" value="F:nucleic acid binding"/>
    <property type="evidence" value="ECO:0007669"/>
    <property type="project" value="InterPro"/>
</dbReference>
<evidence type="ECO:0000313" key="6">
    <source>
        <dbReference type="EMBL" id="ORX82715.1"/>
    </source>
</evidence>
<dbReference type="InterPro" id="IPR036322">
    <property type="entry name" value="WD40_repeat_dom_sf"/>
</dbReference>
<sequence>MLSSNLPLNDGDNSCNIYYQTVSTSTYIKKTLKYKNKDIKNKCIVIIKDHYIELYEILNNTKYLLRHSKNVFGTIYDAGIIQTKVNNSNNEIEYKDVIIILSDSGYLSVLEYKIYDKNENNYYIHDPLNEEKRISLSVINQFRISNYGFDYRNPTFFLRTDPLSRSICISSFVNNIYVWNIDRELSQNKFDVENSILLNENGTIIDLVYLYPFQDDLNKMTLVTLICSDEKIYIVIYNLDKSDNLTCKSNFKSVPFLDASQSMPIQIVALPKFPECFIVLTEHDIFFFKVNILMEQNIYCSKINLSQYMTHYLLSKDFLVTSAIPYDDFLGFRTKDMSLSDSQDLLLNTSQGSLLKLSIFSNNEIKIQNISNPVSISNPLYLDYFEGSDYFFSSGEMSNGYIFSINKRTNELNIHDKIPDFSLLTNCISMNSENSNSNININKLYVTCGYHPNGNIKMIENGIKTTLLSTKLALEGIIEFWTAKCKQEQYIIISLYYNTIILSLQKKYNQEENCEKIVNCDDICNFDLNCRTIYAGSILNNEYLIQITENKIKLIYNSEQFNTYEIVKEWNPGNNGKILKAEIIDNYIMLKYSNSKTIEIIQINKIDSYNLTVTSLKEFQLDNEISTMKLMIKNNNLYIYVVTYEPALYIYYFNIDMGFFDKIYTENLDAFSSDETGISNSIEILRFKNNKDYVIIGFRNGILLIYEMEYKNEKDVIIKNSYLKQLGNIPIKLCKNNFYNDNNQYIIILAESTYKLYATEYGISLMTIIIPKIENIAQYYHPESKNVYLIECNNSLQIVNIDKYKKIHTKEHNILGTPKHLIYDDNTKTLVVSSDLYSITNNVYSEISIINPLNGKVYFNESFKDKEEICTQLAKWNVKSEKNYICISMWNLKSNESCVSMYNIKKNKAKSQESVVTNIKTKVNLKNQMYFEKRGEIKISGKVSCIHTLLNKYLLISSDNVLYIIQINPSTKSPIISSSIKTRWKITTLNAYENYVYVGQVNESVSLYEFDRTKKILEFKKSDEISKLIGSCITLSKDSVFVADRYGSIFGLSNKKNMRYSLNEEFNFYFGEPIMKFIQKDLNNNQLHSYFNTTCNNENELINNEKLSIVYGLSILGTIIKMIQIPEILYKQFLILQLIMGMHKCTKPILGNEFDKYISKHRISHNIINGDMLKQFVLLNKHEQKEIVDTFNELWSYQNDNKINSDYTIEYFWNIIYDFDKSVV</sequence>
<feature type="domain" description="RSE1/DDB1/CPSF1 second beta-propeller" evidence="5">
    <location>
        <begin position="471"/>
        <end position="800"/>
    </location>
</feature>
<feature type="domain" description="RSE1/DDB1/CPSF1 first beta-propeller" evidence="4">
    <location>
        <begin position="40"/>
        <end position="412"/>
    </location>
</feature>
<dbReference type="InterPro" id="IPR015943">
    <property type="entry name" value="WD40/YVTN_repeat-like_dom_sf"/>
</dbReference>
<gene>
    <name evidence="6" type="ORF">BCR32DRAFT_267433</name>
</gene>
<dbReference type="PANTHER" id="PTHR10644">
    <property type="entry name" value="DNA REPAIR/RNA PROCESSING CPSF FAMILY"/>
    <property type="match status" value="1"/>
</dbReference>
<dbReference type="Pfam" id="PF10433">
    <property type="entry name" value="Beta-prop_RSE1_1st"/>
    <property type="match status" value="1"/>
</dbReference>
<dbReference type="InterPro" id="IPR018846">
    <property type="entry name" value="Beta-prop_RSE1/DDB1/CPSF1_1st"/>
</dbReference>
<dbReference type="STRING" id="1754192.A0A1Y1XAD7"/>
<reference evidence="6 7" key="1">
    <citation type="submission" date="2016-08" db="EMBL/GenBank/DDBJ databases">
        <title>A Parts List for Fungal Cellulosomes Revealed by Comparative Genomics.</title>
        <authorList>
            <consortium name="DOE Joint Genome Institute"/>
            <person name="Haitjema C.H."/>
            <person name="Gilmore S.P."/>
            <person name="Henske J.K."/>
            <person name="Solomon K.V."/>
            <person name="De Groot R."/>
            <person name="Kuo A."/>
            <person name="Mondo S.J."/>
            <person name="Salamov A.A."/>
            <person name="Labutti K."/>
            <person name="Zhao Z."/>
            <person name="Chiniquy J."/>
            <person name="Barry K."/>
            <person name="Brewer H.M."/>
            <person name="Purvine S.O."/>
            <person name="Wright A.T."/>
            <person name="Boxma B."/>
            <person name="Van Alen T."/>
            <person name="Hackstein J.H."/>
            <person name="Baker S.E."/>
            <person name="Grigoriev I.V."/>
            <person name="O'Malley M.A."/>
        </authorList>
    </citation>
    <scope>NUCLEOTIDE SEQUENCE [LARGE SCALE GENOMIC DNA]</scope>
    <source>
        <strain evidence="6 7">S4</strain>
    </source>
</reference>
<dbReference type="GO" id="GO:0005634">
    <property type="term" value="C:nucleus"/>
    <property type="evidence" value="ECO:0007669"/>
    <property type="project" value="UniProtKB-SubCell"/>
</dbReference>
<dbReference type="InterPro" id="IPR058543">
    <property type="entry name" value="Beta-prop_RSE1/DDB1/CPSF1_2nd"/>
</dbReference>
<evidence type="ECO:0000259" key="3">
    <source>
        <dbReference type="Pfam" id="PF03178"/>
    </source>
</evidence>
<dbReference type="EMBL" id="MCFG01000088">
    <property type="protein sequence ID" value="ORX82715.1"/>
    <property type="molecule type" value="Genomic_DNA"/>
</dbReference>
<dbReference type="AlphaFoldDB" id="A0A1Y1XAD7"/>
<name>A0A1Y1XAD7_9FUNG</name>
<evidence type="ECO:0000313" key="7">
    <source>
        <dbReference type="Proteomes" id="UP000193944"/>
    </source>
</evidence>
<dbReference type="OrthoDB" id="20774at2759"/>
<dbReference type="InterPro" id="IPR050358">
    <property type="entry name" value="RSE1/DDB1/CFT1"/>
</dbReference>
<dbReference type="Gene3D" id="2.130.10.10">
    <property type="entry name" value="YVTN repeat-like/Quinoprotein amine dehydrogenase"/>
    <property type="match status" value="2"/>
</dbReference>
<reference evidence="6 7" key="2">
    <citation type="submission" date="2016-08" db="EMBL/GenBank/DDBJ databases">
        <title>Pervasive Adenine N6-methylation of Active Genes in Fungi.</title>
        <authorList>
            <consortium name="DOE Joint Genome Institute"/>
            <person name="Mondo S.J."/>
            <person name="Dannebaum R.O."/>
            <person name="Kuo R.C."/>
            <person name="Labutti K."/>
            <person name="Haridas S."/>
            <person name="Kuo A."/>
            <person name="Salamov A."/>
            <person name="Ahrendt S.R."/>
            <person name="Lipzen A."/>
            <person name="Sullivan W."/>
            <person name="Andreopoulos W.B."/>
            <person name="Clum A."/>
            <person name="Lindquist E."/>
            <person name="Daum C."/>
            <person name="Ramamoorthy G.K."/>
            <person name="Gryganskyi A."/>
            <person name="Culley D."/>
            <person name="Magnuson J.K."/>
            <person name="James T.Y."/>
            <person name="O'Malley M.A."/>
            <person name="Stajich J.E."/>
            <person name="Spatafora J.W."/>
            <person name="Visel A."/>
            <person name="Grigoriev I.V."/>
        </authorList>
    </citation>
    <scope>NUCLEOTIDE SEQUENCE [LARGE SCALE GENOMIC DNA]</scope>
    <source>
        <strain evidence="6 7">S4</strain>
    </source>
</reference>
<evidence type="ECO:0000259" key="4">
    <source>
        <dbReference type="Pfam" id="PF10433"/>
    </source>
</evidence>
<dbReference type="InterPro" id="IPR004871">
    <property type="entry name" value="RSE1/DDB1/CPSF1_C"/>
</dbReference>
<accession>A0A1Y1XAD7</accession>
<feature type="domain" description="RSE1/DDB1/CPSF1 C-terminal" evidence="3">
    <location>
        <begin position="845"/>
        <end position="1177"/>
    </location>
</feature>
<keyword evidence="7" id="KW-1185">Reference proteome</keyword>
<dbReference type="Proteomes" id="UP000193944">
    <property type="component" value="Unassembled WGS sequence"/>
</dbReference>
<keyword evidence="2" id="KW-0539">Nucleus</keyword>
<organism evidence="6 7">
    <name type="scientific">Anaeromyces robustus</name>
    <dbReference type="NCBI Taxonomy" id="1754192"/>
    <lineage>
        <taxon>Eukaryota</taxon>
        <taxon>Fungi</taxon>
        <taxon>Fungi incertae sedis</taxon>
        <taxon>Chytridiomycota</taxon>
        <taxon>Chytridiomycota incertae sedis</taxon>
        <taxon>Neocallimastigomycetes</taxon>
        <taxon>Neocallimastigales</taxon>
        <taxon>Neocallimastigaceae</taxon>
        <taxon>Anaeromyces</taxon>
    </lineage>
</organism>
<dbReference type="SUPFAM" id="SSF50978">
    <property type="entry name" value="WD40 repeat-like"/>
    <property type="match status" value="2"/>
</dbReference>
<protein>
    <submittedName>
        <fullName evidence="6">Uncharacterized protein</fullName>
    </submittedName>
</protein>
<evidence type="ECO:0000256" key="2">
    <source>
        <dbReference type="ARBA" id="ARBA00023242"/>
    </source>
</evidence>